<comment type="catalytic activity">
    <reaction evidence="13">
        <text>9-octadecanoyloxy-octadecanoate + H2O = 9-hydroxy-octadecanoate + octadecanoate + H(+)</text>
        <dbReference type="Rhea" id="RHEA:52096"/>
        <dbReference type="ChEBI" id="CHEBI:15377"/>
        <dbReference type="ChEBI" id="CHEBI:15378"/>
        <dbReference type="ChEBI" id="CHEBI:25629"/>
        <dbReference type="ChEBI" id="CHEBI:136286"/>
        <dbReference type="ChEBI" id="CHEBI:136373"/>
    </reaction>
    <physiologicalReaction direction="left-to-right" evidence="13">
        <dbReference type="Rhea" id="RHEA:52097"/>
    </physiologicalReaction>
</comment>
<dbReference type="KEGG" id="xtr:100495442"/>
<evidence type="ECO:0000256" key="16">
    <source>
        <dbReference type="ARBA" id="ARBA00049428"/>
    </source>
</evidence>
<evidence type="ECO:0000256" key="14">
    <source>
        <dbReference type="ARBA" id="ARBA00049296"/>
    </source>
</evidence>
<feature type="transmembrane region" description="Helical" evidence="17">
    <location>
        <begin position="194"/>
        <end position="219"/>
    </location>
</feature>
<comment type="catalytic activity">
    <reaction evidence="12">
        <text>9-(9Z-octadecenoyloxy)-octadecanoate + H2O = 9-hydroxy-octadecanoate + (9Z)-octadecenoate + H(+)</text>
        <dbReference type="Rhea" id="RHEA:52048"/>
        <dbReference type="ChEBI" id="CHEBI:15377"/>
        <dbReference type="ChEBI" id="CHEBI:15378"/>
        <dbReference type="ChEBI" id="CHEBI:30823"/>
        <dbReference type="ChEBI" id="CHEBI:136282"/>
        <dbReference type="ChEBI" id="CHEBI:136286"/>
    </reaction>
    <physiologicalReaction direction="left-to-right" evidence="12">
        <dbReference type="Rhea" id="RHEA:52049"/>
    </physiologicalReaction>
</comment>
<evidence type="ECO:0000256" key="2">
    <source>
        <dbReference type="ARBA" id="ARBA00004127"/>
    </source>
</evidence>
<dbReference type="Xenbase" id="XB-GENE-29082703">
    <property type="gene designation" value="LOC100495442"/>
</dbReference>
<keyword evidence="4 17" id="KW-0812">Transmembrane</keyword>
<evidence type="ECO:0000256" key="10">
    <source>
        <dbReference type="ARBA" id="ARBA00048680"/>
    </source>
</evidence>
<sequence length="232" mass="26227">MAAVLALHLGFLGWNIFGVQQNLEVTGAAQSHGAHSYGGRWKYLTFINQVLQTVFFAICVLSDLAPLVLPKKKKLSSFLLQLRDGTFAVLAFPIGVFVVASFWGIYAYDRELVYPKVLDSIIPQWLNHCMHTVVLPLLLVELYACSHRYPSRKWGISIMAAFSLLYMAWVLWIHHASGIWVYPLLAKLDAVGLAVFFAGAMLVTVPFYCLGELLTWFRWGTPRKPPRKRKAK</sequence>
<evidence type="ECO:0000256" key="9">
    <source>
        <dbReference type="ARBA" id="ARBA00047863"/>
    </source>
</evidence>
<evidence type="ECO:0000256" key="11">
    <source>
        <dbReference type="ARBA" id="ARBA00048701"/>
    </source>
</evidence>
<dbReference type="Proteomes" id="UP000008143">
    <property type="component" value="Chromosome 10"/>
</dbReference>
<gene>
    <name evidence="18 20 21" type="primary">LOC100495442</name>
</gene>
<organism evidence="18">
    <name type="scientific">Xenopus tropicalis</name>
    <name type="common">Western clawed frog</name>
    <name type="synonym">Silurana tropicalis</name>
    <dbReference type="NCBI Taxonomy" id="8364"/>
    <lineage>
        <taxon>Eukaryota</taxon>
        <taxon>Metazoa</taxon>
        <taxon>Chordata</taxon>
        <taxon>Craniata</taxon>
        <taxon>Vertebrata</taxon>
        <taxon>Euteleostomi</taxon>
        <taxon>Amphibia</taxon>
        <taxon>Batrachia</taxon>
        <taxon>Anura</taxon>
        <taxon>Pipoidea</taxon>
        <taxon>Pipidae</taxon>
        <taxon>Xenopodinae</taxon>
        <taxon>Xenopus</taxon>
        <taxon>Silurana</taxon>
    </lineage>
</organism>
<evidence type="ECO:0000256" key="5">
    <source>
        <dbReference type="ARBA" id="ARBA00022989"/>
    </source>
</evidence>
<dbReference type="GeneID" id="100495442"/>
<comment type="similarity">
    <text evidence="3">Belongs to the AIG1 family.</text>
</comment>
<protein>
    <submittedName>
        <fullName evidence="18 20">Androgen-induced gene 1 protein</fullName>
    </submittedName>
</protein>
<dbReference type="PANTHER" id="PTHR10989:SF22">
    <property type="entry name" value="ANDROGEN DEPENDENT TFPI REGULATING PROTEIN"/>
    <property type="match status" value="1"/>
</dbReference>
<comment type="catalytic activity">
    <reaction evidence="9">
        <text>9-hexadecanoyloxy-octadecanoate + H2O = 9-hydroxy-octadecanoate + hexadecanoate + H(+)</text>
        <dbReference type="Rhea" id="RHEA:52052"/>
        <dbReference type="ChEBI" id="CHEBI:7896"/>
        <dbReference type="ChEBI" id="CHEBI:15377"/>
        <dbReference type="ChEBI" id="CHEBI:15378"/>
        <dbReference type="ChEBI" id="CHEBI:83670"/>
        <dbReference type="ChEBI" id="CHEBI:136286"/>
    </reaction>
    <physiologicalReaction direction="left-to-right" evidence="9">
        <dbReference type="Rhea" id="RHEA:52053"/>
    </physiologicalReaction>
</comment>
<evidence type="ECO:0000256" key="8">
    <source>
        <dbReference type="ARBA" id="ARBA00047427"/>
    </source>
</evidence>
<evidence type="ECO:0000256" key="17">
    <source>
        <dbReference type="SAM" id="Phobius"/>
    </source>
</evidence>
<name>A0A803J411_XENTR</name>
<feature type="transmembrane region" description="Helical" evidence="17">
    <location>
        <begin position="156"/>
        <end position="174"/>
    </location>
</feature>
<evidence type="ECO:0000256" key="6">
    <source>
        <dbReference type="ARBA" id="ARBA00023136"/>
    </source>
</evidence>
<dbReference type="GeneTree" id="ENSGT00940000158284"/>
<reference evidence="18" key="1">
    <citation type="journal article" date="2010" name="Science">
        <title>The genome of the Western clawed frog Xenopus tropicalis.</title>
        <authorList>
            <person name="Hellsten U."/>
            <person name="Harland R.M."/>
            <person name="Gilchrist M.J."/>
            <person name="Hendrix D."/>
            <person name="Jurka J."/>
            <person name="Kapitonov V."/>
            <person name="Ovcharenko I."/>
            <person name="Putnam N.H."/>
            <person name="Shu S."/>
            <person name="Taher L."/>
            <person name="Blitz I.L."/>
            <person name="Blumberg B."/>
            <person name="Dichmann D.S."/>
            <person name="Dubchak I."/>
            <person name="Amaya E."/>
            <person name="Detter J.C."/>
            <person name="Fletcher R."/>
            <person name="Gerhard D.S."/>
            <person name="Goodstein D."/>
            <person name="Graves T."/>
            <person name="Grigoriev I.V."/>
            <person name="Grimwood J."/>
            <person name="Kawashima T."/>
            <person name="Lindquist E."/>
            <person name="Lucas S.M."/>
            <person name="Mead P.E."/>
            <person name="Mitros T."/>
            <person name="Ogino H."/>
            <person name="Ohta Y."/>
            <person name="Poliakov A.V."/>
            <person name="Pollet N."/>
            <person name="Robert J."/>
            <person name="Salamov A."/>
            <person name="Sater A.K."/>
            <person name="Schmutz J."/>
            <person name="Terry A."/>
            <person name="Vize P.D."/>
            <person name="Warren W.C."/>
            <person name="Wells D."/>
            <person name="Wills A."/>
            <person name="Wilson R.K."/>
            <person name="Zimmerman L.B."/>
            <person name="Zorn A.M."/>
            <person name="Grainger R."/>
            <person name="Grammer T."/>
            <person name="Khokha M.K."/>
            <person name="Richardson P.M."/>
            <person name="Rokhsar D.S."/>
        </authorList>
    </citation>
    <scope>NUCLEOTIDE SEQUENCE [LARGE SCALE GENOMIC DNA]</scope>
    <source>
        <strain evidence="18">Nigerian</strain>
    </source>
</reference>
<comment type="catalytic activity">
    <reaction evidence="16">
        <text>12-(9Z-hexadecenoyloxy)-octadecanoate + H2O = 12-hydroxyoctadecanoate + (9Z)-hexadecenoate + H(+)</text>
        <dbReference type="Rhea" id="RHEA:52072"/>
        <dbReference type="ChEBI" id="CHEBI:15377"/>
        <dbReference type="ChEBI" id="CHEBI:15378"/>
        <dbReference type="ChEBI" id="CHEBI:32372"/>
        <dbReference type="ChEBI" id="CHEBI:84201"/>
        <dbReference type="ChEBI" id="CHEBI:136312"/>
    </reaction>
    <physiologicalReaction direction="left-to-right" evidence="16">
        <dbReference type="Rhea" id="RHEA:52073"/>
    </physiologicalReaction>
</comment>
<evidence type="ECO:0000256" key="4">
    <source>
        <dbReference type="ARBA" id="ARBA00022692"/>
    </source>
</evidence>
<dbReference type="OMA" id="IPTHTHR"/>
<comment type="catalytic activity">
    <reaction evidence="14">
        <text>13-(9Z-octadecenoyloxy)-octadecanoate + H2O = 13-hydroxy-octadecanoate + (9Z)-octadecenoate + H(+)</text>
        <dbReference type="Rhea" id="RHEA:52064"/>
        <dbReference type="ChEBI" id="CHEBI:15377"/>
        <dbReference type="ChEBI" id="CHEBI:15378"/>
        <dbReference type="ChEBI" id="CHEBI:30823"/>
        <dbReference type="ChEBI" id="CHEBI:136303"/>
        <dbReference type="ChEBI" id="CHEBI:136304"/>
    </reaction>
    <physiologicalReaction direction="left-to-right" evidence="14">
        <dbReference type="Rhea" id="RHEA:52065"/>
    </physiologicalReaction>
</comment>
<evidence type="ECO:0000313" key="21">
    <source>
        <dbReference type="Xenbase" id="XB-GENE-29082703"/>
    </source>
</evidence>
<evidence type="ECO:0000256" key="15">
    <source>
        <dbReference type="ARBA" id="ARBA00049322"/>
    </source>
</evidence>
<reference evidence="18" key="2">
    <citation type="submission" date="2021-03" db="UniProtKB">
        <authorList>
            <consortium name="Ensembl"/>
        </authorList>
    </citation>
    <scope>IDENTIFICATION</scope>
</reference>
<keyword evidence="19" id="KW-1185">Reference proteome</keyword>
<evidence type="ECO:0000256" key="3">
    <source>
        <dbReference type="ARBA" id="ARBA00009300"/>
    </source>
</evidence>
<dbReference type="Ensembl" id="ENSXETT00000107684">
    <property type="protein sequence ID" value="ENSXETP00000102573"/>
    <property type="gene ID" value="ENSXETG00000042701"/>
</dbReference>
<proteinExistence type="inferred from homology"/>
<dbReference type="RefSeq" id="XP_002942833.3">
    <property type="nucleotide sequence ID" value="XM_002942787.5"/>
</dbReference>
<dbReference type="Ensembl" id="ENSXETT00000116083">
    <property type="protein sequence ID" value="ENSXETP00000111800"/>
    <property type="gene ID" value="ENSXETG00000042701"/>
</dbReference>
<dbReference type="Pfam" id="PF04750">
    <property type="entry name" value="Far-17a_AIG1"/>
    <property type="match status" value="1"/>
</dbReference>
<evidence type="ECO:0000313" key="19">
    <source>
        <dbReference type="Proteomes" id="UP000008143"/>
    </source>
</evidence>
<comment type="catalytic activity">
    <reaction evidence="1">
        <text>9-(9Z-hexadecenoyloxy)-octadecanoate + H2O = (9Z)-hexadecenoate + 9-hydroxy-octadecanoate + H(+)</text>
        <dbReference type="Rhea" id="RHEA:52068"/>
        <dbReference type="ChEBI" id="CHEBI:15377"/>
        <dbReference type="ChEBI" id="CHEBI:15378"/>
        <dbReference type="ChEBI" id="CHEBI:32372"/>
        <dbReference type="ChEBI" id="CHEBI:136286"/>
        <dbReference type="ChEBI" id="CHEBI:136309"/>
    </reaction>
    <physiologicalReaction direction="left-to-right" evidence="1">
        <dbReference type="Rhea" id="RHEA:52069"/>
    </physiologicalReaction>
</comment>
<comment type="catalytic activity">
    <reaction evidence="15">
        <text>13-(9Z-hexadecenoyloxy)-octadecanoate + H2O = 13-hydroxy-octadecanoate + (9Z)-hexadecenoate + H(+)</text>
        <dbReference type="Rhea" id="RHEA:52076"/>
        <dbReference type="ChEBI" id="CHEBI:15377"/>
        <dbReference type="ChEBI" id="CHEBI:15378"/>
        <dbReference type="ChEBI" id="CHEBI:32372"/>
        <dbReference type="ChEBI" id="CHEBI:136304"/>
        <dbReference type="ChEBI" id="CHEBI:136315"/>
    </reaction>
    <physiologicalReaction direction="left-to-right" evidence="15">
        <dbReference type="Rhea" id="RHEA:52077"/>
    </physiologicalReaction>
</comment>
<dbReference type="OrthoDB" id="1898221at2759"/>
<reference evidence="20" key="3">
    <citation type="submission" date="2025-04" db="UniProtKB">
        <authorList>
            <consortium name="RefSeq"/>
        </authorList>
    </citation>
    <scope>IDENTIFICATION</scope>
    <source>
        <strain evidence="20">Nigerian</strain>
        <tissue evidence="20">Liver and blood</tissue>
    </source>
</reference>
<comment type="catalytic activity">
    <reaction evidence="7">
        <text>12-hexadecanoyloxy-octadecanoate + H2O = 12-hydroxyoctadecanoate + hexadecanoate + H(+)</text>
        <dbReference type="Rhea" id="RHEA:52056"/>
        <dbReference type="ChEBI" id="CHEBI:7896"/>
        <dbReference type="ChEBI" id="CHEBI:15377"/>
        <dbReference type="ChEBI" id="CHEBI:15378"/>
        <dbReference type="ChEBI" id="CHEBI:83677"/>
        <dbReference type="ChEBI" id="CHEBI:84201"/>
    </reaction>
    <physiologicalReaction direction="left-to-right" evidence="7">
        <dbReference type="Rhea" id="RHEA:52057"/>
    </physiologicalReaction>
</comment>
<dbReference type="InterPro" id="IPR006838">
    <property type="entry name" value="ADTRP_AIG1"/>
</dbReference>
<comment type="catalytic activity">
    <reaction evidence="8">
        <text>13-octadecanoyloxy-octadecanoate + H2O = 13-hydroxy-octadecanoate + octadecanoate + H(+)</text>
        <dbReference type="Rhea" id="RHEA:52084"/>
        <dbReference type="ChEBI" id="CHEBI:15377"/>
        <dbReference type="ChEBI" id="CHEBI:15378"/>
        <dbReference type="ChEBI" id="CHEBI:25629"/>
        <dbReference type="ChEBI" id="CHEBI:136304"/>
        <dbReference type="ChEBI" id="CHEBI:136335"/>
    </reaction>
    <physiologicalReaction direction="left-to-right" evidence="8">
        <dbReference type="Rhea" id="RHEA:52085"/>
    </physiologicalReaction>
</comment>
<dbReference type="Ensembl" id="ENSXETT00000119481">
    <property type="protein sequence ID" value="ENSXETP00000110268"/>
    <property type="gene ID" value="ENSXETG00000042701"/>
</dbReference>
<evidence type="ECO:0000313" key="18">
    <source>
        <dbReference type="Ensembl" id="ENSXETP00000102573"/>
    </source>
</evidence>
<dbReference type="GO" id="GO:0016020">
    <property type="term" value="C:membrane"/>
    <property type="evidence" value="ECO:0007669"/>
    <property type="project" value="InterPro"/>
</dbReference>
<feature type="transmembrane region" description="Helical" evidence="17">
    <location>
        <begin position="86"/>
        <end position="105"/>
    </location>
</feature>
<comment type="catalytic activity">
    <reaction evidence="11">
        <text>12-(9Z-octadecenoyloxy)-octadecanoate + H2O = 12-hydroxyoctadecanoate + (9Z)-octadecenoate + H(+)</text>
        <dbReference type="Rhea" id="RHEA:52060"/>
        <dbReference type="ChEBI" id="CHEBI:15377"/>
        <dbReference type="ChEBI" id="CHEBI:15378"/>
        <dbReference type="ChEBI" id="CHEBI:30823"/>
        <dbReference type="ChEBI" id="CHEBI:84201"/>
        <dbReference type="ChEBI" id="CHEBI:136302"/>
    </reaction>
    <physiologicalReaction direction="left-to-right" evidence="11">
        <dbReference type="Rhea" id="RHEA:52061"/>
    </physiologicalReaction>
</comment>
<accession>A0A803J411</accession>
<comment type="subcellular location">
    <subcellularLocation>
        <location evidence="2">Endomembrane system</location>
        <topology evidence="2">Multi-pass membrane protein</topology>
    </subcellularLocation>
</comment>
<comment type="catalytic activity">
    <reaction evidence="10">
        <text>12-octadecanoyloxy-octadecanoate + H2O = 12-hydroxyoctadecanoate + octadecanoate + H(+)</text>
        <dbReference type="Rhea" id="RHEA:52080"/>
        <dbReference type="ChEBI" id="CHEBI:15377"/>
        <dbReference type="ChEBI" id="CHEBI:15378"/>
        <dbReference type="ChEBI" id="CHEBI:25629"/>
        <dbReference type="ChEBI" id="CHEBI:84201"/>
        <dbReference type="ChEBI" id="CHEBI:136330"/>
    </reaction>
    <physiologicalReaction direction="left-to-right" evidence="10">
        <dbReference type="Rhea" id="RHEA:52081"/>
    </physiologicalReaction>
</comment>
<dbReference type="GO" id="GO:0012505">
    <property type="term" value="C:endomembrane system"/>
    <property type="evidence" value="ECO:0000318"/>
    <property type="project" value="GO_Central"/>
</dbReference>
<dbReference type="AGR" id="Xenbase:XB-GENE-29082703"/>
<evidence type="ECO:0000256" key="1">
    <source>
        <dbReference type="ARBA" id="ARBA00000923"/>
    </source>
</evidence>
<evidence type="ECO:0000256" key="12">
    <source>
        <dbReference type="ARBA" id="ARBA00048800"/>
    </source>
</evidence>
<dbReference type="PANTHER" id="PTHR10989">
    <property type="entry name" value="ANDROGEN-INDUCED PROTEIN 1-RELATED"/>
    <property type="match status" value="1"/>
</dbReference>
<evidence type="ECO:0000256" key="7">
    <source>
        <dbReference type="ARBA" id="ARBA00047368"/>
    </source>
</evidence>
<feature type="transmembrane region" description="Helical" evidence="17">
    <location>
        <begin position="42"/>
        <end position="65"/>
    </location>
</feature>
<keyword evidence="6 17" id="KW-0472">Membrane</keyword>
<dbReference type="AlphaFoldDB" id="A0A803J411"/>
<keyword evidence="5 17" id="KW-1133">Transmembrane helix</keyword>
<evidence type="ECO:0000256" key="13">
    <source>
        <dbReference type="ARBA" id="ARBA00049221"/>
    </source>
</evidence>
<evidence type="ECO:0000313" key="20">
    <source>
        <dbReference type="RefSeq" id="XP_002942833.3"/>
    </source>
</evidence>